<organism evidence="11 12">
    <name type="scientific">Tetrabaena socialis</name>
    <dbReference type="NCBI Taxonomy" id="47790"/>
    <lineage>
        <taxon>Eukaryota</taxon>
        <taxon>Viridiplantae</taxon>
        <taxon>Chlorophyta</taxon>
        <taxon>core chlorophytes</taxon>
        <taxon>Chlorophyceae</taxon>
        <taxon>CS clade</taxon>
        <taxon>Chlamydomonadales</taxon>
        <taxon>Tetrabaenaceae</taxon>
        <taxon>Tetrabaena</taxon>
    </lineage>
</organism>
<dbReference type="Gene3D" id="1.20.1520.10">
    <property type="entry name" value="ADP-ribosylation factor-like 2-binding protein, domain"/>
    <property type="match status" value="1"/>
</dbReference>
<evidence type="ECO:0000256" key="8">
    <source>
        <dbReference type="ARBA" id="ARBA00023273"/>
    </source>
</evidence>
<evidence type="ECO:0000256" key="9">
    <source>
        <dbReference type="ARBA" id="ARBA00031593"/>
    </source>
</evidence>
<feature type="domain" description="BART" evidence="10">
    <location>
        <begin position="1"/>
        <end position="103"/>
    </location>
</feature>
<protein>
    <recommendedName>
        <fullName evidence="4">Cilia- and flagella-associated protein 36</fullName>
    </recommendedName>
    <alternativeName>
        <fullName evidence="9">Coiled-coil domain-containing protein 104</fullName>
    </alternativeName>
</protein>
<dbReference type="InterPro" id="IPR023379">
    <property type="entry name" value="BART_dom"/>
</dbReference>
<evidence type="ECO:0000256" key="4">
    <source>
        <dbReference type="ARBA" id="ARBA00021815"/>
    </source>
</evidence>
<dbReference type="GO" id="GO:0097546">
    <property type="term" value="C:ciliary base"/>
    <property type="evidence" value="ECO:0007669"/>
    <property type="project" value="TreeGrafter"/>
</dbReference>
<dbReference type="InterPro" id="IPR042541">
    <property type="entry name" value="BART_sf"/>
</dbReference>
<keyword evidence="8" id="KW-0966">Cell projection</keyword>
<evidence type="ECO:0000256" key="5">
    <source>
        <dbReference type="ARBA" id="ARBA00022490"/>
    </source>
</evidence>
<dbReference type="GO" id="GO:0005930">
    <property type="term" value="C:axoneme"/>
    <property type="evidence" value="ECO:0007669"/>
    <property type="project" value="TreeGrafter"/>
</dbReference>
<evidence type="ECO:0000256" key="7">
    <source>
        <dbReference type="ARBA" id="ARBA00023069"/>
    </source>
</evidence>
<keyword evidence="5" id="KW-0963">Cytoplasm</keyword>
<evidence type="ECO:0000256" key="2">
    <source>
        <dbReference type="ARBA" id="ARBA00004496"/>
    </source>
</evidence>
<evidence type="ECO:0000256" key="1">
    <source>
        <dbReference type="ARBA" id="ARBA00004138"/>
    </source>
</evidence>
<accession>A0A2J7ZH32</accession>
<evidence type="ECO:0000259" key="10">
    <source>
        <dbReference type="Pfam" id="PF11527"/>
    </source>
</evidence>
<keyword evidence="12" id="KW-1185">Reference proteome</keyword>
<comment type="caution">
    <text evidence="11">The sequence shown here is derived from an EMBL/GenBank/DDBJ whole genome shotgun (WGS) entry which is preliminary data.</text>
</comment>
<feature type="non-terminal residue" evidence="11">
    <location>
        <position position="1"/>
    </location>
</feature>
<dbReference type="AlphaFoldDB" id="A0A2J7ZH32"/>
<dbReference type="OrthoDB" id="526306at2759"/>
<evidence type="ECO:0000256" key="3">
    <source>
        <dbReference type="ARBA" id="ARBA00007460"/>
    </source>
</evidence>
<reference evidence="11 12" key="1">
    <citation type="journal article" date="2017" name="Mol. Biol. Evol.">
        <title>The 4-celled Tetrabaena socialis nuclear genome reveals the essential components for genetic control of cell number at the origin of multicellularity in the volvocine lineage.</title>
        <authorList>
            <person name="Featherston J."/>
            <person name="Arakaki Y."/>
            <person name="Hanschen E.R."/>
            <person name="Ferris P.J."/>
            <person name="Michod R.E."/>
            <person name="Olson B.J.S.C."/>
            <person name="Nozaki H."/>
            <person name="Durand P.M."/>
        </authorList>
    </citation>
    <scope>NUCLEOTIDE SEQUENCE [LARGE SCALE GENOMIC DNA]</scope>
    <source>
        <strain evidence="11 12">NIES-571</strain>
    </source>
</reference>
<dbReference type="EMBL" id="PGGS01002555">
    <property type="protein sequence ID" value="PNG99578.1"/>
    <property type="molecule type" value="Genomic_DNA"/>
</dbReference>
<dbReference type="Proteomes" id="UP000236333">
    <property type="component" value="Unassembled WGS sequence"/>
</dbReference>
<dbReference type="PANTHER" id="PTHR21532">
    <property type="entry name" value="PHOSPHODIESTERASE HL"/>
    <property type="match status" value="1"/>
</dbReference>
<proteinExistence type="inferred from homology"/>
<name>A0A2J7ZH32_9CHLO</name>
<sequence>DFFCSPKFTCAIGDFMGERADTLDFVPLTEEQPLGNFEIFKQYTELVERQLEEFIRSEGLTVKDVCDACMAAQSSESHMHLAAIDYLVASTEYESFMQLAYDHACMKFYEPDEQTAWDPEGEALEAAQGSAQAV</sequence>
<evidence type="ECO:0000313" key="12">
    <source>
        <dbReference type="Proteomes" id="UP000236333"/>
    </source>
</evidence>
<comment type="subcellular location">
    <subcellularLocation>
        <location evidence="1">Cell projection</location>
        <location evidence="1">Cilium</location>
    </subcellularLocation>
    <subcellularLocation>
        <location evidence="2">Cytoplasm</location>
    </subcellularLocation>
</comment>
<dbReference type="Pfam" id="PF11527">
    <property type="entry name" value="ARL2_Bind_BART"/>
    <property type="match status" value="1"/>
</dbReference>
<comment type="similarity">
    <text evidence="3">Belongs to the CFAP36 family.</text>
</comment>
<dbReference type="InterPro" id="IPR038888">
    <property type="entry name" value="CFAP36"/>
</dbReference>
<gene>
    <name evidence="11" type="ORF">TSOC_014640</name>
</gene>
<keyword evidence="6" id="KW-0175">Coiled coil</keyword>
<dbReference type="PANTHER" id="PTHR21532:SF0">
    <property type="entry name" value="CILIA- AND FLAGELLA-ASSOCIATED PROTEIN 36"/>
    <property type="match status" value="1"/>
</dbReference>
<keyword evidence="7" id="KW-0969">Cilium</keyword>
<evidence type="ECO:0000256" key="6">
    <source>
        <dbReference type="ARBA" id="ARBA00023054"/>
    </source>
</evidence>
<evidence type="ECO:0000313" key="11">
    <source>
        <dbReference type="EMBL" id="PNG99578.1"/>
    </source>
</evidence>